<reference evidence="1" key="1">
    <citation type="submission" date="2022-03" db="EMBL/GenBank/DDBJ databases">
        <title>Genomic analyses of argali, domestic sheep and their hybrids provide insights into chromosomal evolution, heterosis and genetic basis of agronomic traits.</title>
        <authorList>
            <person name="Li M."/>
        </authorList>
    </citation>
    <scope>NUCLEOTIDE SEQUENCE</scope>
    <source>
        <strain evidence="1">F1 hybrid</strain>
    </source>
</reference>
<keyword evidence="2" id="KW-1185">Reference proteome</keyword>
<name>A0ACB9V685_9CETA</name>
<dbReference type="EMBL" id="CM043030">
    <property type="protein sequence ID" value="KAI4585158.1"/>
    <property type="molecule type" value="Genomic_DNA"/>
</dbReference>
<protein>
    <submittedName>
        <fullName evidence="1">Uncharacterized protein</fullName>
    </submittedName>
</protein>
<comment type="caution">
    <text evidence="1">The sequence shown here is derived from an EMBL/GenBank/DDBJ whole genome shotgun (WGS) entry which is preliminary data.</text>
</comment>
<dbReference type="Proteomes" id="UP001057279">
    <property type="component" value="Linkage Group LG05"/>
</dbReference>
<accession>A0ACB9V685</accession>
<evidence type="ECO:0000313" key="2">
    <source>
        <dbReference type="Proteomes" id="UP001057279"/>
    </source>
</evidence>
<gene>
    <name evidence="1" type="ORF">MJG53_006692</name>
</gene>
<organism evidence="1 2">
    <name type="scientific">Ovis ammon polii x Ovis aries</name>
    <dbReference type="NCBI Taxonomy" id="2918886"/>
    <lineage>
        <taxon>Eukaryota</taxon>
        <taxon>Metazoa</taxon>
        <taxon>Chordata</taxon>
        <taxon>Craniata</taxon>
        <taxon>Vertebrata</taxon>
        <taxon>Euteleostomi</taxon>
        <taxon>Mammalia</taxon>
        <taxon>Eutheria</taxon>
        <taxon>Laurasiatheria</taxon>
        <taxon>Artiodactyla</taxon>
        <taxon>Ruminantia</taxon>
        <taxon>Pecora</taxon>
        <taxon>Bovidae</taxon>
        <taxon>Caprinae</taxon>
        <taxon>Ovis</taxon>
    </lineage>
</organism>
<evidence type="ECO:0000313" key="1">
    <source>
        <dbReference type="EMBL" id="KAI4585158.1"/>
    </source>
</evidence>
<proteinExistence type="predicted"/>
<sequence>MAATRGSIFSEILVDYSVPILAGSGLGAVVSQQPRRAVSKSGASVTIECRAVDFQATTVFWYRQFPKRGLVLMATSNAGTNATYEQGYNKDKLPISQPNLTFSSLMSIESSTNLPSFEKLSDTSGNSASMDTEVTQSPSHLVKGKGQKAKMDCLMDAQVTQTPRYLVKRRGEKVVIECIQNMDHERMFWYQQDPALGLRLLHFSINVDLLEEGDVPYGYSVSRTKKKSFPLTLESATTNQTSMYLCASSSVFGALLSQKPSRAICQRGTSMTIECQVDSQLTFMYWYRQLPGQSLVLMATANQGSKATYESGFTEDKFPISRPNLTFSTLAVSNASSEDSSSYFCSAGDTVLGKDQGSQQEPLSLPPSSQPVAFPSDDDDKIVGGYTCAENSVPYQVSLNAGYHFCGGSLISDQWVVSAAHCYQYRIQVRLGEHNIDVVEGGEQFIDASKIIRHPKYSSWTLDNDILLIKLSTPAVINARVSTLALPSACAPAGTECLISGWGNTLSSGVNYPDLLQCLEAPLLSHADCEASYPGQITNNMICAGFLEGGKDSCQGDSGGPVACNGELQGIVSWGYGCAQKGKPGVYTKVCNYVDWIQETIAANS</sequence>